<dbReference type="Pfam" id="PF01697">
    <property type="entry name" value="Glyco_transf_92"/>
    <property type="match status" value="1"/>
</dbReference>
<dbReference type="GO" id="GO:0005737">
    <property type="term" value="C:cytoplasm"/>
    <property type="evidence" value="ECO:0007669"/>
    <property type="project" value="TreeGrafter"/>
</dbReference>
<sequence length="340" mass="39437">MEEVFNFFGQPCNFSDLQKTDIILSQHDWGPQPIWQETDNGYIYSAFLTGKIEIRAIALQADAKTIPRNCYLWFEDKKKAIQGKFKFSKIGNDENTVLTSYFYICLLPNIEKRAVRCIFQLQDHKLNVNTTICVSPSVFSKKRFIEFIGFHKLIGIESFIFYDKEIPYRLSKLIVNLSKKLAIQVNFLPWNYPKGDTSLIRSIVENDCMLRTFGQTKYVITLEVNEYIVPGNGMGFDSLVKDFGENFHRLSLPVQKFCIKNLNLKQPIALQNFEVASDFNYNVVRFIRRNTKSDNIISTNAVDKAQASIHKYVRCNLDPERKIIDKTMVQYATDFTSKLT</sequence>
<keyword evidence="5" id="KW-0812">Transmembrane</keyword>
<evidence type="ECO:0000256" key="6">
    <source>
        <dbReference type="ARBA" id="ARBA00022989"/>
    </source>
</evidence>
<evidence type="ECO:0000256" key="1">
    <source>
        <dbReference type="ARBA" id="ARBA00004167"/>
    </source>
</evidence>
<keyword evidence="3 8" id="KW-0328">Glycosyltransferase</keyword>
<dbReference type="Proteomes" id="UP001162162">
    <property type="component" value="Unassembled WGS sequence"/>
</dbReference>
<keyword evidence="10" id="KW-1185">Reference proteome</keyword>
<evidence type="ECO:0000256" key="3">
    <source>
        <dbReference type="ARBA" id="ARBA00022676"/>
    </source>
</evidence>
<keyword evidence="4 8" id="KW-0808">Transferase</keyword>
<evidence type="ECO:0000313" key="10">
    <source>
        <dbReference type="Proteomes" id="UP001162162"/>
    </source>
</evidence>
<gene>
    <name evidence="9" type="ORF">NQ318_014908</name>
</gene>
<dbReference type="EMBL" id="JAPWTK010000044">
    <property type="protein sequence ID" value="KAJ8954796.1"/>
    <property type="molecule type" value="Genomic_DNA"/>
</dbReference>
<dbReference type="AlphaFoldDB" id="A0AAV8YV36"/>
<dbReference type="InterPro" id="IPR008166">
    <property type="entry name" value="Glyco_transf_92"/>
</dbReference>
<keyword evidence="6" id="KW-1133">Transmembrane helix</keyword>
<proteinExistence type="inferred from homology"/>
<accession>A0AAV8YV36</accession>
<organism evidence="9 10">
    <name type="scientific">Aromia moschata</name>
    <dbReference type="NCBI Taxonomy" id="1265417"/>
    <lineage>
        <taxon>Eukaryota</taxon>
        <taxon>Metazoa</taxon>
        <taxon>Ecdysozoa</taxon>
        <taxon>Arthropoda</taxon>
        <taxon>Hexapoda</taxon>
        <taxon>Insecta</taxon>
        <taxon>Pterygota</taxon>
        <taxon>Neoptera</taxon>
        <taxon>Endopterygota</taxon>
        <taxon>Coleoptera</taxon>
        <taxon>Polyphaga</taxon>
        <taxon>Cucujiformia</taxon>
        <taxon>Chrysomeloidea</taxon>
        <taxon>Cerambycidae</taxon>
        <taxon>Cerambycinae</taxon>
        <taxon>Callichromatini</taxon>
        <taxon>Aromia</taxon>
    </lineage>
</organism>
<comment type="similarity">
    <text evidence="2 8">Belongs to the glycosyltransferase 92 family.</text>
</comment>
<name>A0AAV8YV36_9CUCU</name>
<reference evidence="9" key="1">
    <citation type="journal article" date="2023" name="Insect Mol. Biol.">
        <title>Genome sequencing provides insights into the evolution of gene families encoding plant cell wall-degrading enzymes in longhorned beetles.</title>
        <authorList>
            <person name="Shin N.R."/>
            <person name="Okamura Y."/>
            <person name="Kirsch R."/>
            <person name="Pauchet Y."/>
        </authorList>
    </citation>
    <scope>NUCLEOTIDE SEQUENCE</scope>
    <source>
        <strain evidence="9">AMC_N1</strain>
    </source>
</reference>
<dbReference type="EC" id="2.4.1.-" evidence="8"/>
<evidence type="ECO:0000256" key="7">
    <source>
        <dbReference type="ARBA" id="ARBA00023136"/>
    </source>
</evidence>
<evidence type="ECO:0000256" key="5">
    <source>
        <dbReference type="ARBA" id="ARBA00022692"/>
    </source>
</evidence>
<comment type="caution">
    <text evidence="9">The sequence shown here is derived from an EMBL/GenBank/DDBJ whole genome shotgun (WGS) entry which is preliminary data.</text>
</comment>
<evidence type="ECO:0000256" key="8">
    <source>
        <dbReference type="RuleBase" id="RU366017"/>
    </source>
</evidence>
<evidence type="ECO:0000256" key="2">
    <source>
        <dbReference type="ARBA" id="ARBA00007647"/>
    </source>
</evidence>
<comment type="subcellular location">
    <subcellularLocation>
        <location evidence="1">Membrane</location>
        <topology evidence="1">Single-pass membrane protein</topology>
    </subcellularLocation>
</comment>
<dbReference type="PANTHER" id="PTHR21461:SF87">
    <property type="entry name" value="GH12965P"/>
    <property type="match status" value="1"/>
</dbReference>
<dbReference type="PANTHER" id="PTHR21461">
    <property type="entry name" value="GLYCOSYLTRANSFERASE FAMILY 92 PROTEIN"/>
    <property type="match status" value="1"/>
</dbReference>
<evidence type="ECO:0000313" key="9">
    <source>
        <dbReference type="EMBL" id="KAJ8954796.1"/>
    </source>
</evidence>
<evidence type="ECO:0000256" key="4">
    <source>
        <dbReference type="ARBA" id="ARBA00022679"/>
    </source>
</evidence>
<keyword evidence="7" id="KW-0472">Membrane</keyword>
<dbReference type="GO" id="GO:0016757">
    <property type="term" value="F:glycosyltransferase activity"/>
    <property type="evidence" value="ECO:0007669"/>
    <property type="project" value="UniProtKB-UniRule"/>
</dbReference>
<dbReference type="GO" id="GO:0016020">
    <property type="term" value="C:membrane"/>
    <property type="evidence" value="ECO:0007669"/>
    <property type="project" value="UniProtKB-SubCell"/>
</dbReference>
<protein>
    <recommendedName>
        <fullName evidence="8">Glycosyltransferase family 92 protein</fullName>
        <ecNumber evidence="8">2.4.1.-</ecNumber>
    </recommendedName>
</protein>